<dbReference type="EMBL" id="CP144745">
    <property type="protein sequence ID" value="WVZ52758.1"/>
    <property type="molecule type" value="Genomic_DNA"/>
</dbReference>
<feature type="compositionally biased region" description="Polar residues" evidence="1">
    <location>
        <begin position="40"/>
        <end position="51"/>
    </location>
</feature>
<dbReference type="InterPro" id="IPR043502">
    <property type="entry name" value="DNA/RNA_pol_sf"/>
</dbReference>
<keyword evidence="4" id="KW-1185">Reference proteome</keyword>
<evidence type="ECO:0000256" key="1">
    <source>
        <dbReference type="SAM" id="MobiDB-lite"/>
    </source>
</evidence>
<evidence type="ECO:0000313" key="3">
    <source>
        <dbReference type="EMBL" id="WVZ52758.1"/>
    </source>
</evidence>
<feature type="region of interest" description="Disordered" evidence="1">
    <location>
        <begin position="32"/>
        <end position="52"/>
    </location>
</feature>
<dbReference type="Pfam" id="PF13966">
    <property type="entry name" value="zf-RVT"/>
    <property type="match status" value="1"/>
</dbReference>
<reference evidence="3 4" key="1">
    <citation type="submission" date="2024-02" db="EMBL/GenBank/DDBJ databases">
        <title>High-quality chromosome-scale genome assembly of Pensacola bahiagrass (Paspalum notatum Flugge var. saurae).</title>
        <authorList>
            <person name="Vega J.M."/>
            <person name="Podio M."/>
            <person name="Orjuela J."/>
            <person name="Siena L.A."/>
            <person name="Pessino S.C."/>
            <person name="Combes M.C."/>
            <person name="Mariac C."/>
            <person name="Albertini E."/>
            <person name="Pupilli F."/>
            <person name="Ortiz J.P.A."/>
            <person name="Leblanc O."/>
        </authorList>
    </citation>
    <scope>NUCLEOTIDE SEQUENCE [LARGE SCALE GENOMIC DNA]</scope>
    <source>
        <strain evidence="3">R1</strain>
        <tissue evidence="3">Leaf</tissue>
    </source>
</reference>
<dbReference type="SUPFAM" id="SSF56672">
    <property type="entry name" value="DNA/RNA polymerases"/>
    <property type="match status" value="1"/>
</dbReference>
<protein>
    <recommendedName>
        <fullName evidence="2">Reverse transcriptase domain-containing protein</fullName>
    </recommendedName>
</protein>
<name>A0AAQ3SKW9_PASNO</name>
<dbReference type="CDD" id="cd01650">
    <property type="entry name" value="RT_nLTR_like"/>
    <property type="match status" value="1"/>
</dbReference>
<dbReference type="PANTHER" id="PTHR33116:SF87">
    <property type="entry name" value="OS01G0158850 PROTEIN"/>
    <property type="match status" value="1"/>
</dbReference>
<evidence type="ECO:0000259" key="2">
    <source>
        <dbReference type="PROSITE" id="PS50878"/>
    </source>
</evidence>
<sequence>MPFTLKNLPMLHKIALTPMCTHKLARSREDLKLQKKGQPITATTSPTSNKNVAAETEVTATCNMTLEKISDDQTVHSEPGAESDALTAAVHREMNEGPGNDSPMANDLCTEKEDILEEKESQELWDVRSASYRLNDETNLPYADEDSTLRAMKKAARRNLDGDSSGLKLADQALQPVATPPVWQTTSGKQDMSKTNLAQLSKVRILCGIVFLHEVSSQENNLLTAEFSESEIKEAIFSMKHNKAPGPDGFPAELYQQFWENVTGDLLQILNFGVITLIPKVQEANVIQQYRPICLLNVSYKIFTKVATNRLSSVADKVVSPTQTAFIKGRNILEGVVILHETIHELHRKNQSGVILKLDFEKAYDKTFISGGSVAMNVNDDVGYYFQTKKGHRQGDPLSPLLFNIMVDMLKVFISRAKTDGQFEGVIPHLVDGGLSILQYTDDTILFMDHDLDKARNMKLLLFAFELASGLKINFHKSELFCFGAAQENIELYTELFGCKEGNFPINYLGIPIHYRKLRNSDWVKVEERFEKKLSSWKGKHLSIGGHLTLINSVLTSLPMYMMSFFSIPKGVLKKLDYFRSRFFWQRDENKKKYRLAKWTILCQPKDQGGLGILDLNTKNVALLSKWLYRLIVSDGLRQQILRNKYVGSKPLVQVEWKVGDSHFWSCLMKVKLDFLRFGTFMVKDGSQVRFWEDNWLDGTPLRNQYTSFYNIARSKFITIAEAMSSSPPSLSWQRHLFGTNLDDWNTLLARIEGLELSQDQDTFYWNLTPNGRFSVKSHYAALMLRNIPNVNRNLWKLKAPVKVKIFLWYLRKGVILTKDNLAKRR</sequence>
<feature type="domain" description="Reverse transcriptase" evidence="2">
    <location>
        <begin position="259"/>
        <end position="513"/>
    </location>
</feature>
<organism evidence="3 4">
    <name type="scientific">Paspalum notatum var. saurae</name>
    <dbReference type="NCBI Taxonomy" id="547442"/>
    <lineage>
        <taxon>Eukaryota</taxon>
        <taxon>Viridiplantae</taxon>
        <taxon>Streptophyta</taxon>
        <taxon>Embryophyta</taxon>
        <taxon>Tracheophyta</taxon>
        <taxon>Spermatophyta</taxon>
        <taxon>Magnoliopsida</taxon>
        <taxon>Liliopsida</taxon>
        <taxon>Poales</taxon>
        <taxon>Poaceae</taxon>
        <taxon>PACMAD clade</taxon>
        <taxon>Panicoideae</taxon>
        <taxon>Andropogonodae</taxon>
        <taxon>Paspaleae</taxon>
        <taxon>Paspalinae</taxon>
        <taxon>Paspalum</taxon>
    </lineage>
</organism>
<dbReference type="AlphaFoldDB" id="A0AAQ3SKW9"/>
<gene>
    <name evidence="3" type="ORF">U9M48_003788</name>
</gene>
<accession>A0AAQ3SKW9</accession>
<dbReference type="Pfam" id="PF00078">
    <property type="entry name" value="RVT_1"/>
    <property type="match status" value="1"/>
</dbReference>
<evidence type="ECO:0000313" key="4">
    <source>
        <dbReference type="Proteomes" id="UP001341281"/>
    </source>
</evidence>
<dbReference type="InterPro" id="IPR026960">
    <property type="entry name" value="RVT-Znf"/>
</dbReference>
<dbReference type="PROSITE" id="PS50878">
    <property type="entry name" value="RT_POL"/>
    <property type="match status" value="1"/>
</dbReference>
<dbReference type="Proteomes" id="UP001341281">
    <property type="component" value="Chromosome 01"/>
</dbReference>
<dbReference type="PANTHER" id="PTHR33116">
    <property type="entry name" value="REVERSE TRANSCRIPTASE ZINC-BINDING DOMAIN-CONTAINING PROTEIN-RELATED-RELATED"/>
    <property type="match status" value="1"/>
</dbReference>
<proteinExistence type="predicted"/>
<dbReference type="InterPro" id="IPR000477">
    <property type="entry name" value="RT_dom"/>
</dbReference>